<evidence type="ECO:0000313" key="4">
    <source>
        <dbReference type="Proteomes" id="UP000069015"/>
    </source>
</evidence>
<dbReference type="EMBL" id="CP013611">
    <property type="protein sequence ID" value="ALU45005.1"/>
    <property type="molecule type" value="Genomic_DNA"/>
</dbReference>
<dbReference type="Proteomes" id="UP000069015">
    <property type="component" value="Chromosome 1"/>
</dbReference>
<feature type="domain" description="AB hydrolase-1" evidence="2">
    <location>
        <begin position="24"/>
        <end position="267"/>
    </location>
</feature>
<dbReference type="InterPro" id="IPR029058">
    <property type="entry name" value="AB_hydrolase_fold"/>
</dbReference>
<proteinExistence type="predicted"/>
<name>A0A0U2PCW3_9GAMM</name>
<evidence type="ECO:0000256" key="1">
    <source>
        <dbReference type="ARBA" id="ARBA00022801"/>
    </source>
</evidence>
<reference evidence="3 4" key="1">
    <citation type="submission" date="2015-12" db="EMBL/GenBank/DDBJ databases">
        <title>Complete genome sequence of Pseudoalteromonas rubra SCSIO 6842, harboring a conjugative plasmid.</title>
        <authorList>
            <person name="Li B."/>
            <person name="Wang X."/>
        </authorList>
    </citation>
    <scope>NUCLEOTIDE SEQUENCE [LARGE SCALE GENOMIC DNA]</scope>
    <source>
        <strain evidence="3 4">SCSIO 6842</strain>
    </source>
</reference>
<dbReference type="PANTHER" id="PTHR42977:SF3">
    <property type="entry name" value="AB HYDROLASE-1 DOMAIN-CONTAINING PROTEIN"/>
    <property type="match status" value="1"/>
</dbReference>
<dbReference type="AlphaFoldDB" id="A0A0U2PCW3"/>
<accession>A0A0U2PCW3</accession>
<dbReference type="Gene3D" id="3.40.50.1820">
    <property type="entry name" value="alpha/beta hydrolase"/>
    <property type="match status" value="1"/>
</dbReference>
<sequence>MYKRAEVEGLSIFYREAGNRANKTIVLLHGFPTSSHMYRNLIPALSGDYHVIAPDYPGFGNSTMPSVNDFEYSFDNLAAITEKFLGQVGVDTFSLYLMDYGAPIGFRIASGNPHRVEGLIIQNGNAYEEGLGEFWEPIKQYWADKSTETGQALADALLTIDATQWQYTNGTRNPQRISPDNWLIDQALLDRPGNQEIQLALFYSYGTNLLHYPKWQAYFREHQPKTLLVWGKGDYIFPEQGAHPYKRDLQNIDFHILDTGHFALEEELPFIAEKIQTFMKTL</sequence>
<keyword evidence="1 3" id="KW-0378">Hydrolase</keyword>
<dbReference type="Pfam" id="PF00561">
    <property type="entry name" value="Abhydrolase_1"/>
    <property type="match status" value="1"/>
</dbReference>
<dbReference type="PRINTS" id="PR00111">
    <property type="entry name" value="ABHYDROLASE"/>
</dbReference>
<dbReference type="GO" id="GO:0004301">
    <property type="term" value="F:epoxide hydrolase activity"/>
    <property type="evidence" value="ECO:0007669"/>
    <property type="project" value="TreeGrafter"/>
</dbReference>
<dbReference type="SUPFAM" id="SSF53474">
    <property type="entry name" value="alpha/beta-Hydrolases"/>
    <property type="match status" value="1"/>
</dbReference>
<dbReference type="KEGG" id="prr:AT705_07180"/>
<dbReference type="InterPro" id="IPR000073">
    <property type="entry name" value="AB_hydrolase_1"/>
</dbReference>
<organism evidence="3 4">
    <name type="scientific">Pseudoalteromonas rubra</name>
    <dbReference type="NCBI Taxonomy" id="43658"/>
    <lineage>
        <taxon>Bacteria</taxon>
        <taxon>Pseudomonadati</taxon>
        <taxon>Pseudomonadota</taxon>
        <taxon>Gammaproteobacteria</taxon>
        <taxon>Alteromonadales</taxon>
        <taxon>Pseudoalteromonadaceae</taxon>
        <taxon>Pseudoalteromonas</taxon>
    </lineage>
</organism>
<evidence type="ECO:0000259" key="2">
    <source>
        <dbReference type="Pfam" id="PF00561"/>
    </source>
</evidence>
<dbReference type="InterPro" id="IPR051340">
    <property type="entry name" value="Haloalkane_dehalogenase"/>
</dbReference>
<evidence type="ECO:0000313" key="3">
    <source>
        <dbReference type="EMBL" id="ALU45005.1"/>
    </source>
</evidence>
<dbReference type="FunFam" id="3.40.50.1820:FF:000173">
    <property type="entry name" value="Alpha/beta hydrolase"/>
    <property type="match status" value="1"/>
</dbReference>
<gene>
    <name evidence="3" type="ORF">AT705_07180</name>
</gene>
<protein>
    <submittedName>
        <fullName evidence="3">Hydrolase</fullName>
    </submittedName>
</protein>
<dbReference type="PANTHER" id="PTHR42977">
    <property type="entry name" value="HYDROLASE-RELATED"/>
    <property type="match status" value="1"/>
</dbReference>